<name>N2BJH6_9HELI</name>
<evidence type="ECO:0000313" key="2">
    <source>
        <dbReference type="Proteomes" id="UP000012527"/>
    </source>
</evidence>
<dbReference type="AlphaFoldDB" id="N2BJH6"/>
<sequence>MENNTKQCDTSMYKTLCVCSTEFEKIPIHRQELGMAGSVELIMN</sequence>
<dbReference type="EMBL" id="AQFW01000024">
    <property type="protein sequence ID" value="EMZ36959.1"/>
    <property type="molecule type" value="Genomic_DNA"/>
</dbReference>
<organism evidence="1 2">
    <name type="scientific">Helicobacter bilis WiWa</name>
    <dbReference type="NCBI Taxonomy" id="1235804"/>
    <lineage>
        <taxon>Bacteria</taxon>
        <taxon>Pseudomonadati</taxon>
        <taxon>Campylobacterota</taxon>
        <taxon>Epsilonproteobacteria</taxon>
        <taxon>Campylobacterales</taxon>
        <taxon>Helicobacteraceae</taxon>
        <taxon>Helicobacter</taxon>
    </lineage>
</organism>
<gene>
    <name evidence="1" type="ORF">C826_02281</name>
</gene>
<dbReference type="HOGENOM" id="CLU_3217032_0_0_7"/>
<evidence type="ECO:0000313" key="1">
    <source>
        <dbReference type="EMBL" id="EMZ36959.1"/>
    </source>
</evidence>
<comment type="caution">
    <text evidence="1">The sequence shown here is derived from an EMBL/GenBank/DDBJ whole genome shotgun (WGS) entry which is preliminary data.</text>
</comment>
<proteinExistence type="predicted"/>
<protein>
    <submittedName>
        <fullName evidence="1">Uncharacterized protein</fullName>
    </submittedName>
</protein>
<accession>N2BJH6</accession>
<dbReference type="Proteomes" id="UP000012527">
    <property type="component" value="Unassembled WGS sequence"/>
</dbReference>
<reference evidence="1 2" key="1">
    <citation type="submission" date="2013-02" db="EMBL/GenBank/DDBJ databases">
        <title>The Genome Sequence of Helicobacter bilis WiWa.</title>
        <authorList>
            <consortium name="The Broad Institute Genome Sequencing Platform"/>
            <person name="Ward D."/>
            <person name="Overstreet A.-M.C."/>
            <person name="Ramer-Tait A.E."/>
            <person name="Phillips G.J."/>
            <person name="Wannemuehler M.J."/>
            <person name="Walker B."/>
            <person name="Young S.K."/>
            <person name="Zeng Q."/>
            <person name="Gargeya S."/>
            <person name="Fitzgerald M."/>
            <person name="Haas B."/>
            <person name="Abouelleil A."/>
            <person name="Alvarado L."/>
            <person name="Arachchi H.M."/>
            <person name="Berlin A.M."/>
            <person name="Chapman S.B."/>
            <person name="Dewar J."/>
            <person name="Goldberg J."/>
            <person name="Griggs A."/>
            <person name="Gujja S."/>
            <person name="Hansen M."/>
            <person name="Howarth C."/>
            <person name="Imamovic A."/>
            <person name="Larimer J."/>
            <person name="McCowan C."/>
            <person name="Murphy C."/>
            <person name="Neiman D."/>
            <person name="Pearson M."/>
            <person name="Priest M."/>
            <person name="Roberts A."/>
            <person name="Saif S."/>
            <person name="Shea T."/>
            <person name="Sisk P."/>
            <person name="Sykes S."/>
            <person name="Wortman J."/>
            <person name="Nusbaum C."/>
            <person name="Birren B."/>
        </authorList>
    </citation>
    <scope>NUCLEOTIDE SEQUENCE [LARGE SCALE GENOMIC DNA]</scope>
    <source>
        <strain evidence="1 2">WiWa</strain>
    </source>
</reference>